<dbReference type="EMBL" id="CP128397">
    <property type="protein sequence ID" value="WZN38236.1"/>
    <property type="molecule type" value="Genomic_DNA"/>
</dbReference>
<evidence type="ECO:0000313" key="4">
    <source>
        <dbReference type="EMBL" id="WZN38236.1"/>
    </source>
</evidence>
<dbReference type="CDD" id="cd06471">
    <property type="entry name" value="ACD_LpsHSP_like"/>
    <property type="match status" value="1"/>
</dbReference>
<evidence type="ECO:0000256" key="2">
    <source>
        <dbReference type="RuleBase" id="RU003616"/>
    </source>
</evidence>
<dbReference type="InterPro" id="IPR002068">
    <property type="entry name" value="A-crystallin/Hsp20_dom"/>
</dbReference>
<dbReference type="InterPro" id="IPR031107">
    <property type="entry name" value="Small_HSP"/>
</dbReference>
<evidence type="ECO:0000313" key="5">
    <source>
        <dbReference type="Proteomes" id="UP001470586"/>
    </source>
</evidence>
<evidence type="ECO:0000256" key="1">
    <source>
        <dbReference type="PROSITE-ProRule" id="PRU00285"/>
    </source>
</evidence>
<dbReference type="Proteomes" id="UP001470586">
    <property type="component" value="Chromosome"/>
</dbReference>
<reference evidence="4" key="1">
    <citation type="submission" date="2023-06" db="EMBL/GenBank/DDBJ databases">
        <title>Complete Genome of Candidatus Phytoplasma asteris M33.</title>
        <authorList>
            <person name="Toth R."/>
            <person name="Ilic A.-M."/>
            <person name="Huettel B."/>
            <person name="Duduk B."/>
            <person name="Kube M."/>
        </authorList>
    </citation>
    <scope>NUCLEOTIDE SEQUENCE [LARGE SCALE GENOMIC DNA]</scope>
    <source>
        <strain evidence="4">M33</strain>
    </source>
</reference>
<proteinExistence type="inferred from homology"/>
<protein>
    <submittedName>
        <fullName evidence="4">Molecular chaperone Hsp20 family protein</fullName>
    </submittedName>
</protein>
<dbReference type="InterPro" id="IPR008978">
    <property type="entry name" value="HSP20-like_chaperone"/>
</dbReference>
<name>A0ABZ2YE99_9MOLU</name>
<gene>
    <name evidence="4" type="ORF">M33023_00170</name>
</gene>
<dbReference type="SUPFAM" id="SSF49764">
    <property type="entry name" value="HSP20-like chaperones"/>
    <property type="match status" value="1"/>
</dbReference>
<keyword evidence="5" id="KW-1185">Reference proteome</keyword>
<dbReference type="PROSITE" id="PS01031">
    <property type="entry name" value="SHSP"/>
    <property type="match status" value="1"/>
</dbReference>
<organism evidence="4 5">
    <name type="scientific">Candidatus Phytoplasma asteris</name>
    <dbReference type="NCBI Taxonomy" id="85620"/>
    <lineage>
        <taxon>Bacteria</taxon>
        <taxon>Bacillati</taxon>
        <taxon>Mycoplasmatota</taxon>
        <taxon>Mollicutes</taxon>
        <taxon>Acholeplasmatales</taxon>
        <taxon>Acholeplasmataceae</taxon>
        <taxon>Candidatus Phytoplasma</taxon>
        <taxon>16SrI (Aster yellows group)</taxon>
    </lineage>
</organism>
<dbReference type="Pfam" id="PF00011">
    <property type="entry name" value="HSP20"/>
    <property type="match status" value="1"/>
</dbReference>
<accession>A0ABZ2YE99</accession>
<evidence type="ECO:0000259" key="3">
    <source>
        <dbReference type="PROSITE" id="PS01031"/>
    </source>
</evidence>
<comment type="similarity">
    <text evidence="1 2">Belongs to the small heat shock protein (HSP20) family.</text>
</comment>
<dbReference type="Gene3D" id="2.60.40.790">
    <property type="match status" value="1"/>
</dbReference>
<feature type="domain" description="SHSP" evidence="3">
    <location>
        <begin position="28"/>
        <end position="140"/>
    </location>
</feature>
<sequence length="140" mass="16474">MIKMLFSLINQNQDLLENLFEDFKTNSLTNNNNIMKTDIQEQDNQYLITIELPGFKKEDVKVALEEGYLVVEAKNSKKTQIKEANFIRKERFQGFLRRSFYLGDDFILEEIKGSLEQGLLKLSVPKKEVKPKEKHYIQLN</sequence>
<dbReference type="PANTHER" id="PTHR11527">
    <property type="entry name" value="HEAT-SHOCK PROTEIN 20 FAMILY MEMBER"/>
    <property type="match status" value="1"/>
</dbReference>